<keyword evidence="10" id="KW-1185">Reference proteome</keyword>
<evidence type="ECO:0000256" key="7">
    <source>
        <dbReference type="ARBA" id="ARBA00023136"/>
    </source>
</evidence>
<evidence type="ECO:0000313" key="10">
    <source>
        <dbReference type="Proteomes" id="UP000596742"/>
    </source>
</evidence>
<dbReference type="OrthoDB" id="2526284at2759"/>
<keyword evidence="5 8" id="KW-0812">Transmembrane</keyword>
<comment type="similarity">
    <text evidence="2 8">Belongs to the glycosyltransferase 92 family.</text>
</comment>
<keyword evidence="4 8" id="KW-0808">Transferase</keyword>
<evidence type="ECO:0000256" key="4">
    <source>
        <dbReference type="ARBA" id="ARBA00022679"/>
    </source>
</evidence>
<keyword evidence="7 8" id="KW-0472">Membrane</keyword>
<evidence type="ECO:0000256" key="8">
    <source>
        <dbReference type="RuleBase" id="RU366017"/>
    </source>
</evidence>
<dbReference type="AlphaFoldDB" id="A0A8B6GFU8"/>
<dbReference type="Pfam" id="PF01697">
    <property type="entry name" value="Glyco_transf_92"/>
    <property type="match status" value="1"/>
</dbReference>
<sequence length="476" mass="56030">MGTCSIPNKPVCGVYRIMLPLTKVRRISKQLLKCVILSSVIGLIIPLVIFWRGEYVHVLKYQWVPGETCQDIPVVRTDKTIEKRYISVNMTVQHGWQAVDNENLFYLFSSFYVVDRDSRHVLLIGAMDKRTYDDLQCAVTDNKTIKYVPARYMAMWDDQLLCTQINPYYTVIWDDQILCRYSPTFFTCDLPNNFHPTSVALSRKFCQLPSQMLPVLYPTEITKKFTICVAPLHGPYDNVNELIEMIELNKILGADHFTFYNFNISSRVNRILDHYIKQGIVDLVPWNMPINLTRIHYYGQMAALNDCLYRNRHKSRYIVVQDMDEFIISKKHRTWHEMMLDLPSGLNVYSFQSVQFSVDIQDIETNFQGKESVKKFNLVTLLKQKHGPVYDRTTRTKYIVEASRIKELGIHNVWQLRDGSTGNEYHVPPEDALMFHYRHWFNEKEIFTGKHNPRMMMYKDNLLTNIQKTFEKLKLI</sequence>
<evidence type="ECO:0000256" key="3">
    <source>
        <dbReference type="ARBA" id="ARBA00022676"/>
    </source>
</evidence>
<evidence type="ECO:0000256" key="5">
    <source>
        <dbReference type="ARBA" id="ARBA00022692"/>
    </source>
</evidence>
<feature type="transmembrane region" description="Helical" evidence="8">
    <location>
        <begin position="31"/>
        <end position="51"/>
    </location>
</feature>
<evidence type="ECO:0000313" key="9">
    <source>
        <dbReference type="EMBL" id="VDI63192.1"/>
    </source>
</evidence>
<dbReference type="PANTHER" id="PTHR21461">
    <property type="entry name" value="GLYCOSYLTRANSFERASE FAMILY 92 PROTEIN"/>
    <property type="match status" value="1"/>
</dbReference>
<proteinExistence type="inferred from homology"/>
<accession>A0A8B6GFU8</accession>
<comment type="caution">
    <text evidence="9">The sequence shown here is derived from an EMBL/GenBank/DDBJ whole genome shotgun (WGS) entry which is preliminary data.</text>
</comment>
<dbReference type="PANTHER" id="PTHR21461:SF69">
    <property type="entry name" value="GLYCOSYLTRANSFERASE FAMILY 92 PROTEIN"/>
    <property type="match status" value="1"/>
</dbReference>
<evidence type="ECO:0000256" key="1">
    <source>
        <dbReference type="ARBA" id="ARBA00004167"/>
    </source>
</evidence>
<evidence type="ECO:0000256" key="6">
    <source>
        <dbReference type="ARBA" id="ARBA00022989"/>
    </source>
</evidence>
<dbReference type="InterPro" id="IPR008166">
    <property type="entry name" value="Glyco_transf_92"/>
</dbReference>
<dbReference type="EMBL" id="UYJE01008358">
    <property type="protein sequence ID" value="VDI63192.1"/>
    <property type="molecule type" value="Genomic_DNA"/>
</dbReference>
<keyword evidence="6 8" id="KW-1133">Transmembrane helix</keyword>
<dbReference type="GO" id="GO:0016757">
    <property type="term" value="F:glycosyltransferase activity"/>
    <property type="evidence" value="ECO:0007669"/>
    <property type="project" value="UniProtKB-UniRule"/>
</dbReference>
<dbReference type="Proteomes" id="UP000596742">
    <property type="component" value="Unassembled WGS sequence"/>
</dbReference>
<dbReference type="GO" id="GO:0016020">
    <property type="term" value="C:membrane"/>
    <property type="evidence" value="ECO:0007669"/>
    <property type="project" value="UniProtKB-SubCell"/>
</dbReference>
<dbReference type="EC" id="2.4.1.-" evidence="8"/>
<evidence type="ECO:0000256" key="2">
    <source>
        <dbReference type="ARBA" id="ARBA00007647"/>
    </source>
</evidence>
<dbReference type="GO" id="GO:0005737">
    <property type="term" value="C:cytoplasm"/>
    <property type="evidence" value="ECO:0007669"/>
    <property type="project" value="TreeGrafter"/>
</dbReference>
<comment type="subcellular location">
    <subcellularLocation>
        <location evidence="1">Membrane</location>
        <topology evidence="1">Single-pass membrane protein</topology>
    </subcellularLocation>
</comment>
<gene>
    <name evidence="9" type="ORF">MGAL_10B083252</name>
</gene>
<organism evidence="9 10">
    <name type="scientific">Mytilus galloprovincialis</name>
    <name type="common">Mediterranean mussel</name>
    <dbReference type="NCBI Taxonomy" id="29158"/>
    <lineage>
        <taxon>Eukaryota</taxon>
        <taxon>Metazoa</taxon>
        <taxon>Spiralia</taxon>
        <taxon>Lophotrochozoa</taxon>
        <taxon>Mollusca</taxon>
        <taxon>Bivalvia</taxon>
        <taxon>Autobranchia</taxon>
        <taxon>Pteriomorphia</taxon>
        <taxon>Mytilida</taxon>
        <taxon>Mytiloidea</taxon>
        <taxon>Mytilidae</taxon>
        <taxon>Mytilinae</taxon>
        <taxon>Mytilus</taxon>
    </lineage>
</organism>
<keyword evidence="3 8" id="KW-0328">Glycosyltransferase</keyword>
<protein>
    <recommendedName>
        <fullName evidence="8">Glycosyltransferase family 92 protein</fullName>
        <ecNumber evidence="8">2.4.1.-</ecNumber>
    </recommendedName>
</protein>
<name>A0A8B6GFU8_MYTGA</name>
<reference evidence="9" key="1">
    <citation type="submission" date="2018-11" db="EMBL/GenBank/DDBJ databases">
        <authorList>
            <person name="Alioto T."/>
            <person name="Alioto T."/>
        </authorList>
    </citation>
    <scope>NUCLEOTIDE SEQUENCE</scope>
</reference>